<dbReference type="InterPro" id="IPR003660">
    <property type="entry name" value="HAMP_dom"/>
</dbReference>
<feature type="domain" description="HAMP" evidence="7">
    <location>
        <begin position="275"/>
        <end position="327"/>
    </location>
</feature>
<dbReference type="InterPro" id="IPR051310">
    <property type="entry name" value="MCP_chemotaxis"/>
</dbReference>
<evidence type="ECO:0000256" key="5">
    <source>
        <dbReference type="SAM" id="Phobius"/>
    </source>
</evidence>
<dbReference type="SUPFAM" id="SSF58104">
    <property type="entry name" value="Methyl-accepting chemotaxis protein (MCP) signaling domain"/>
    <property type="match status" value="1"/>
</dbReference>
<dbReference type="GO" id="GO:0004888">
    <property type="term" value="F:transmembrane signaling receptor activity"/>
    <property type="evidence" value="ECO:0007669"/>
    <property type="project" value="TreeGrafter"/>
</dbReference>
<dbReference type="PROSITE" id="PS50111">
    <property type="entry name" value="CHEMOTAXIS_TRANSDUC_2"/>
    <property type="match status" value="1"/>
</dbReference>
<dbReference type="AlphaFoldDB" id="A0A7I9VJ02"/>
<dbReference type="PROSITE" id="PS50885">
    <property type="entry name" value="HAMP"/>
    <property type="match status" value="2"/>
</dbReference>
<feature type="transmembrane region" description="Helical" evidence="5">
    <location>
        <begin position="201"/>
        <end position="222"/>
    </location>
</feature>
<reference evidence="9" key="1">
    <citation type="journal article" date="2020" name="Appl. Environ. Microbiol.">
        <title>Diazotrophic Anaeromyxobacter Isolates from Soils.</title>
        <authorList>
            <person name="Masuda Y."/>
            <person name="Yamanaka H."/>
            <person name="Xu Z.X."/>
            <person name="Shiratori Y."/>
            <person name="Aono T."/>
            <person name="Amachi S."/>
            <person name="Senoo K."/>
            <person name="Itoh H."/>
        </authorList>
    </citation>
    <scope>NUCLEOTIDE SEQUENCE [LARGE SCALE GENOMIC DNA]</scope>
    <source>
        <strain evidence="9">R267</strain>
    </source>
</reference>
<feature type="transmembrane region" description="Helical" evidence="5">
    <location>
        <begin position="12"/>
        <end position="33"/>
    </location>
</feature>
<feature type="region of interest" description="Disordered" evidence="4">
    <location>
        <begin position="669"/>
        <end position="693"/>
    </location>
</feature>
<dbReference type="SMART" id="SM00283">
    <property type="entry name" value="MA"/>
    <property type="match status" value="1"/>
</dbReference>
<evidence type="ECO:0000259" key="7">
    <source>
        <dbReference type="PROSITE" id="PS50885"/>
    </source>
</evidence>
<keyword evidence="9" id="KW-1185">Reference proteome</keyword>
<dbReference type="GO" id="GO:0006935">
    <property type="term" value="P:chemotaxis"/>
    <property type="evidence" value="ECO:0007669"/>
    <property type="project" value="UniProtKB-KW"/>
</dbReference>
<evidence type="ECO:0000313" key="9">
    <source>
        <dbReference type="Proteomes" id="UP000503640"/>
    </source>
</evidence>
<keyword evidence="5" id="KW-0812">Transmembrane</keyword>
<feature type="domain" description="HAMP" evidence="7">
    <location>
        <begin position="366"/>
        <end position="418"/>
    </location>
</feature>
<dbReference type="Pfam" id="PF00015">
    <property type="entry name" value="MCPsignal"/>
    <property type="match status" value="1"/>
</dbReference>
<keyword evidence="5" id="KW-1133">Transmembrane helix</keyword>
<evidence type="ECO:0000259" key="6">
    <source>
        <dbReference type="PROSITE" id="PS50111"/>
    </source>
</evidence>
<evidence type="ECO:0000256" key="1">
    <source>
        <dbReference type="ARBA" id="ARBA00022500"/>
    </source>
</evidence>
<feature type="domain" description="Methyl-accepting transducer" evidence="6">
    <location>
        <begin position="423"/>
        <end position="652"/>
    </location>
</feature>
<sequence>MLGSIKIAHKVVAGFTAGFAVVALTGLIGYVALTRVRRNIASMGDLRIPGLVAMADVHDAHDRAMRAANALLVPNAPAETRRFSQEMAATALRTIDEAMARWDALPHPPELQRMRDAWQASYGEFRGSVERIVALSLERDRATSARDLPRVQQLELQADEAWQRARVAIRSVQPPIRLIEEATVKLAREEQAAGETGARSALLLLLAAIVASGLLTALYGWYVAASVERTLRRVRDEARKVREAVGAGALDVRGDAGAVPAEFRPLVDGLNEVAATFTERFRDVSGALERLSHGDLPELVTAEAHGEYLRTRDAMNRCIATVRGLVADMDALTRAALEGKLDTRADPARHEGDFRQVVAGVNATLDALLAPIAESSRVLARLAQRDLGARVTGAYAGEHAAVTEAINATARALEEALAQVSRAAQDLSSATEQIASSSQAVASGASEQASAIEETSSQLESMAGLIRVAGEHAAAASALAGSAQALSEGGQRATERMGGAMENIRTSAEATSQIIKDIEEIAFQTNLLALNAAVEAARAGEAGRGFAVVAEEVRSLALRSKQAASKTEALIRESVAHAAEGDRTAREVAGSLARIAAEVSKVTGIVTELAESSRDHGRAVEQVTAAVEQMNKVTQQNAASSEESSSATAELSAQAQELSALVGSFRLGEQAPSSAARRRAAQRDAGTSARAGG</sequence>
<evidence type="ECO:0000256" key="4">
    <source>
        <dbReference type="SAM" id="MobiDB-lite"/>
    </source>
</evidence>
<dbReference type="Gene3D" id="1.20.120.1530">
    <property type="match status" value="1"/>
</dbReference>
<dbReference type="GO" id="GO:0005886">
    <property type="term" value="C:plasma membrane"/>
    <property type="evidence" value="ECO:0007669"/>
    <property type="project" value="TreeGrafter"/>
</dbReference>
<dbReference type="InterPro" id="IPR004089">
    <property type="entry name" value="MCPsignal_dom"/>
</dbReference>
<evidence type="ECO:0000256" key="2">
    <source>
        <dbReference type="ARBA" id="ARBA00029447"/>
    </source>
</evidence>
<proteinExistence type="inferred from homology"/>
<dbReference type="RefSeq" id="WP_176063826.1">
    <property type="nucleotide sequence ID" value="NZ_BJTG01000002.1"/>
</dbReference>
<dbReference type="EMBL" id="BJTG01000002">
    <property type="protein sequence ID" value="GEJ56392.1"/>
    <property type="molecule type" value="Genomic_DNA"/>
</dbReference>
<keyword evidence="5" id="KW-0472">Membrane</keyword>
<evidence type="ECO:0000313" key="8">
    <source>
        <dbReference type="EMBL" id="GEJ56392.1"/>
    </source>
</evidence>
<evidence type="ECO:0000256" key="3">
    <source>
        <dbReference type="PROSITE-ProRule" id="PRU00284"/>
    </source>
</evidence>
<dbReference type="Proteomes" id="UP000503640">
    <property type="component" value="Unassembled WGS sequence"/>
</dbReference>
<dbReference type="PANTHER" id="PTHR43531">
    <property type="entry name" value="PROTEIN ICFG"/>
    <property type="match status" value="1"/>
</dbReference>
<keyword evidence="3" id="KW-0807">Transducer</keyword>
<keyword evidence="1" id="KW-0145">Chemotaxis</keyword>
<dbReference type="SMART" id="SM00304">
    <property type="entry name" value="HAMP"/>
    <property type="match status" value="2"/>
</dbReference>
<comment type="caution">
    <text evidence="8">The sequence shown here is derived from an EMBL/GenBank/DDBJ whole genome shotgun (WGS) entry which is preliminary data.</text>
</comment>
<dbReference type="Pfam" id="PF18947">
    <property type="entry name" value="HAMP_2"/>
    <property type="match status" value="2"/>
</dbReference>
<gene>
    <name evidence="8" type="primary">tsr_2</name>
    <name evidence="8" type="ORF">AMYX_11330</name>
</gene>
<accession>A0A7I9VJ02</accession>
<name>A0A7I9VJ02_9BACT</name>
<organism evidence="8 9">
    <name type="scientific">Anaeromyxobacter diazotrophicus</name>
    <dbReference type="NCBI Taxonomy" id="2590199"/>
    <lineage>
        <taxon>Bacteria</taxon>
        <taxon>Pseudomonadati</taxon>
        <taxon>Myxococcota</taxon>
        <taxon>Myxococcia</taxon>
        <taxon>Myxococcales</taxon>
        <taxon>Cystobacterineae</taxon>
        <taxon>Anaeromyxobacteraceae</taxon>
        <taxon>Anaeromyxobacter</taxon>
    </lineage>
</organism>
<comment type="similarity">
    <text evidence="2">Belongs to the methyl-accepting chemotaxis (MCP) protein family.</text>
</comment>
<protein>
    <submittedName>
        <fullName evidence="8">Chemotaxis protein</fullName>
    </submittedName>
</protein>
<dbReference type="Gene3D" id="1.10.287.950">
    <property type="entry name" value="Methyl-accepting chemotaxis protein"/>
    <property type="match status" value="1"/>
</dbReference>
<dbReference type="PANTHER" id="PTHR43531:SF11">
    <property type="entry name" value="METHYL-ACCEPTING CHEMOTAXIS PROTEIN 3"/>
    <property type="match status" value="1"/>
</dbReference>
<dbReference type="GO" id="GO:0007165">
    <property type="term" value="P:signal transduction"/>
    <property type="evidence" value="ECO:0007669"/>
    <property type="project" value="UniProtKB-KW"/>
</dbReference>